<feature type="region of interest" description="Disordered" evidence="1">
    <location>
        <begin position="1"/>
        <end position="60"/>
    </location>
</feature>
<protein>
    <submittedName>
        <fullName evidence="2">Uncharacterized protein</fullName>
    </submittedName>
</protein>
<gene>
    <name evidence="2" type="ORF">SDC9_102497</name>
</gene>
<dbReference type="EMBL" id="VSSQ01015394">
    <property type="protein sequence ID" value="MPM55700.1"/>
    <property type="molecule type" value="Genomic_DNA"/>
</dbReference>
<organism evidence="2">
    <name type="scientific">bioreactor metagenome</name>
    <dbReference type="NCBI Taxonomy" id="1076179"/>
    <lineage>
        <taxon>unclassified sequences</taxon>
        <taxon>metagenomes</taxon>
        <taxon>ecological metagenomes</taxon>
    </lineage>
</organism>
<feature type="compositionally biased region" description="Low complexity" evidence="1">
    <location>
        <begin position="36"/>
        <end position="50"/>
    </location>
</feature>
<name>A0A645ARH5_9ZZZZ</name>
<feature type="region of interest" description="Disordered" evidence="1">
    <location>
        <begin position="111"/>
        <end position="131"/>
    </location>
</feature>
<evidence type="ECO:0000313" key="2">
    <source>
        <dbReference type="EMBL" id="MPM55700.1"/>
    </source>
</evidence>
<evidence type="ECO:0000256" key="1">
    <source>
        <dbReference type="SAM" id="MobiDB-lite"/>
    </source>
</evidence>
<feature type="compositionally biased region" description="Polar residues" evidence="1">
    <location>
        <begin position="122"/>
        <end position="131"/>
    </location>
</feature>
<dbReference type="AlphaFoldDB" id="A0A645ARH5"/>
<reference evidence="2" key="1">
    <citation type="submission" date="2019-08" db="EMBL/GenBank/DDBJ databases">
        <authorList>
            <person name="Kucharzyk K."/>
            <person name="Murdoch R.W."/>
            <person name="Higgins S."/>
            <person name="Loffler F."/>
        </authorList>
    </citation>
    <scope>NUCLEOTIDE SEQUENCE</scope>
</reference>
<comment type="caution">
    <text evidence="2">The sequence shown here is derived from an EMBL/GenBank/DDBJ whole genome shotgun (WGS) entry which is preliminary data.</text>
</comment>
<sequence length="184" mass="19441">MRQSSSSAPTPGRRHQPARLSHTRSCSADRRRRLARSSSASNSARSSATSHDSRGPSRLSSAWRNWRTSLAPTSCAWLPKMRSICSMADCCTARARAAACSVSASEAPSTSSPCGVRRSKGSSHWPSSPAMQRISSVPTSVMQACNCTSTDVRVVDDVSDACSTVASAGRGRHASPSSVTNWPA</sequence>
<proteinExistence type="predicted"/>
<accession>A0A645ARH5</accession>